<dbReference type="Proteomes" id="UP000324897">
    <property type="component" value="Unassembled WGS sequence"/>
</dbReference>
<dbReference type="EMBL" id="RWGY01000026">
    <property type="protein sequence ID" value="TVU21976.1"/>
    <property type="molecule type" value="Genomic_DNA"/>
</dbReference>
<feature type="region of interest" description="Disordered" evidence="1">
    <location>
        <begin position="1"/>
        <end position="27"/>
    </location>
</feature>
<dbReference type="PANTHER" id="PTHR11440">
    <property type="entry name" value="LECITHIN-CHOLESTEROL ACYLTRANSFERASE-RELATED"/>
    <property type="match status" value="1"/>
</dbReference>
<evidence type="ECO:0000313" key="3">
    <source>
        <dbReference type="Proteomes" id="UP000324897"/>
    </source>
</evidence>
<gene>
    <name evidence="2" type="ORF">EJB05_31648</name>
</gene>
<dbReference type="AlphaFoldDB" id="A0A5J9UEM5"/>
<name>A0A5J9UEM5_9POAL</name>
<reference evidence="2 3" key="1">
    <citation type="journal article" date="2019" name="Sci. Rep.">
        <title>A high-quality genome of Eragrostis curvula grass provides insights into Poaceae evolution and supports new strategies to enhance forage quality.</title>
        <authorList>
            <person name="Carballo J."/>
            <person name="Santos B.A.C.M."/>
            <person name="Zappacosta D."/>
            <person name="Garbus I."/>
            <person name="Selva J.P."/>
            <person name="Gallo C.A."/>
            <person name="Diaz A."/>
            <person name="Albertini E."/>
            <person name="Caccamo M."/>
            <person name="Echenique V."/>
        </authorList>
    </citation>
    <scope>NUCLEOTIDE SEQUENCE [LARGE SCALE GENOMIC DNA]</scope>
    <source>
        <strain evidence="3">cv. Victoria</strain>
        <tissue evidence="2">Leaf</tissue>
    </source>
</reference>
<evidence type="ECO:0000256" key="1">
    <source>
        <dbReference type="SAM" id="MobiDB-lite"/>
    </source>
</evidence>
<dbReference type="GO" id="GO:0008374">
    <property type="term" value="F:O-acyltransferase activity"/>
    <property type="evidence" value="ECO:0007669"/>
    <property type="project" value="InterPro"/>
</dbReference>
<accession>A0A5J9UEM5</accession>
<dbReference type="Pfam" id="PF02450">
    <property type="entry name" value="LCAT"/>
    <property type="match status" value="1"/>
</dbReference>
<keyword evidence="3" id="KW-1185">Reference proteome</keyword>
<organism evidence="2 3">
    <name type="scientific">Eragrostis curvula</name>
    <name type="common">weeping love grass</name>
    <dbReference type="NCBI Taxonomy" id="38414"/>
    <lineage>
        <taxon>Eukaryota</taxon>
        <taxon>Viridiplantae</taxon>
        <taxon>Streptophyta</taxon>
        <taxon>Embryophyta</taxon>
        <taxon>Tracheophyta</taxon>
        <taxon>Spermatophyta</taxon>
        <taxon>Magnoliopsida</taxon>
        <taxon>Liliopsida</taxon>
        <taxon>Poales</taxon>
        <taxon>Poaceae</taxon>
        <taxon>PACMAD clade</taxon>
        <taxon>Chloridoideae</taxon>
        <taxon>Eragrostideae</taxon>
        <taxon>Eragrostidinae</taxon>
        <taxon>Eragrostis</taxon>
    </lineage>
</organism>
<evidence type="ECO:0000313" key="2">
    <source>
        <dbReference type="EMBL" id="TVU21976.1"/>
    </source>
</evidence>
<proteinExistence type="predicted"/>
<protein>
    <submittedName>
        <fullName evidence="2">Uncharacterized protein</fullName>
    </submittedName>
</protein>
<dbReference type="Gramene" id="TVU21976">
    <property type="protein sequence ID" value="TVU21976"/>
    <property type="gene ID" value="EJB05_31648"/>
</dbReference>
<sequence>ANKDSTTLAPYGSVPAFPATAPPPAPRRALREYDLPAATNRQPYDAVGDELRHPIVLVPGLSCSELEARLTDAYRPSKPRCGAMKGKAWFGLWKNCSALPAHDHVPCFMEQMSLVYDPDADDYRNIPGVETRVPGFGSTVDWCLEVLKDELERIGYRDGDTLFGAAYDLRHTPPIPGQPSRVYARYFRQLTALIEDASRKQQGRKAILLGHSFGGTVALEFARTAPAAWRDRYIKHLLLVSPLPAMGFVYPVYDFVSGSGLLYVPTTIALSLRPMWRSFQSAVASFPSPTLFGDDTPLVITERRNYTARDMADLLADVGAAGAVEPFRRRAVPRMSCFQAPMVPVTCVNGVGHDTPE</sequence>
<comment type="caution">
    <text evidence="2">The sequence shown here is derived from an EMBL/GenBank/DDBJ whole genome shotgun (WGS) entry which is preliminary data.</text>
</comment>
<dbReference type="InterPro" id="IPR029058">
    <property type="entry name" value="AB_hydrolase_fold"/>
</dbReference>
<feature type="non-terminal residue" evidence="2">
    <location>
        <position position="1"/>
    </location>
</feature>
<dbReference type="Gene3D" id="3.40.50.1820">
    <property type="entry name" value="alpha/beta hydrolase"/>
    <property type="match status" value="1"/>
</dbReference>
<dbReference type="InterPro" id="IPR003386">
    <property type="entry name" value="LACT/PDAT_acylTrfase"/>
</dbReference>
<dbReference type="GO" id="GO:0006629">
    <property type="term" value="P:lipid metabolic process"/>
    <property type="evidence" value="ECO:0007669"/>
    <property type="project" value="InterPro"/>
</dbReference>
<dbReference type="OrthoDB" id="599078at2759"/>
<dbReference type="SUPFAM" id="SSF53474">
    <property type="entry name" value="alpha/beta-Hydrolases"/>
    <property type="match status" value="1"/>
</dbReference>